<dbReference type="InterPro" id="IPR036390">
    <property type="entry name" value="WH_DNA-bd_sf"/>
</dbReference>
<evidence type="ECO:0008006" key="3">
    <source>
        <dbReference type="Google" id="ProtNLM"/>
    </source>
</evidence>
<organism evidence="1 2">
    <name type="scientific">Nitratidesulfovibrio vulgaris (strain DP4)</name>
    <name type="common">Desulfovibrio vulgaris</name>
    <dbReference type="NCBI Taxonomy" id="391774"/>
    <lineage>
        <taxon>Bacteria</taxon>
        <taxon>Pseudomonadati</taxon>
        <taxon>Thermodesulfobacteriota</taxon>
        <taxon>Desulfovibrionia</taxon>
        <taxon>Desulfovibrionales</taxon>
        <taxon>Desulfovibrionaceae</taxon>
        <taxon>Nitratidesulfovibrio</taxon>
    </lineage>
</organism>
<proteinExistence type="predicted"/>
<dbReference type="KEGG" id="dvl:Dvul_2570"/>
<reference evidence="2" key="1">
    <citation type="journal article" date="2009" name="Environ. Microbiol.">
        <title>Contribution of mobile genetic elements to Desulfovibrio vulgaris genome plasticity.</title>
        <authorList>
            <person name="Walker C.B."/>
            <person name="Stolyar S."/>
            <person name="Chivian D."/>
            <person name="Pinel N."/>
            <person name="Gabster J.A."/>
            <person name="Dehal P.S."/>
            <person name="He Z."/>
            <person name="Yang Z.K."/>
            <person name="Yen H.C."/>
            <person name="Zhou J."/>
            <person name="Wall J.D."/>
            <person name="Hazen T.C."/>
            <person name="Arkin A.P."/>
            <person name="Stahl D.A."/>
        </authorList>
    </citation>
    <scope>NUCLEOTIDE SEQUENCE [LARGE SCALE GENOMIC DNA]</scope>
    <source>
        <strain evidence="2">DP4</strain>
    </source>
</reference>
<gene>
    <name evidence="1" type="ordered locus">Dvul_2570</name>
</gene>
<protein>
    <recommendedName>
        <fullName evidence="3">HTH iclR-type domain-containing protein</fullName>
    </recommendedName>
</protein>
<name>A0A0H3ACQ7_NITV4</name>
<evidence type="ECO:0000313" key="1">
    <source>
        <dbReference type="EMBL" id="ABM29586.1"/>
    </source>
</evidence>
<dbReference type="InterPro" id="IPR036388">
    <property type="entry name" value="WH-like_DNA-bd_sf"/>
</dbReference>
<dbReference type="AlphaFoldDB" id="A0A0H3ACQ7"/>
<evidence type="ECO:0000313" key="2">
    <source>
        <dbReference type="Proteomes" id="UP000009173"/>
    </source>
</evidence>
<dbReference type="RefSeq" id="WP_011792934.1">
    <property type="nucleotide sequence ID" value="NC_008751.1"/>
</dbReference>
<dbReference type="HOGENOM" id="CLU_134936_0_0_7"/>
<dbReference type="Gene3D" id="1.10.10.10">
    <property type="entry name" value="Winged helix-like DNA-binding domain superfamily/Winged helix DNA-binding domain"/>
    <property type="match status" value="1"/>
</dbReference>
<sequence length="168" mass="19173">MLKKRFSTEEFEKNRIKIEIETNKFLVDHIVRVYKLFDGDIVSAIVLGAISFHTISNIAPKLNHDTNKISKALANQNDSSIPPCNAYSISESTGIPRETVRRKIEKLVQAGFITKNTKSEVFFKEGTQFFFSHFSLETANNVLNAADNLREFITPNSNQQIKQYKESK</sequence>
<dbReference type="Proteomes" id="UP000009173">
    <property type="component" value="Chromosome"/>
</dbReference>
<dbReference type="SUPFAM" id="SSF46785">
    <property type="entry name" value="Winged helix' DNA-binding domain"/>
    <property type="match status" value="1"/>
</dbReference>
<dbReference type="EMBL" id="CP000527">
    <property type="protein sequence ID" value="ABM29586.1"/>
    <property type="molecule type" value="Genomic_DNA"/>
</dbReference>
<accession>A0A0H3ACQ7</accession>